<dbReference type="AlphaFoldDB" id="A0A8H9CH98"/>
<reference evidence="1 2" key="1">
    <citation type="submission" date="2020-05" db="EMBL/GenBank/DDBJ databases">
        <authorList>
            <person name="Petersen J."/>
            <person name="Sayavedra L."/>
        </authorList>
    </citation>
    <scope>NUCLEOTIDE SEQUENCE [LARGE SCALE GENOMIC DNA]</scope>
    <source>
        <strain evidence="1">B thermophilus SOXS</strain>
    </source>
</reference>
<dbReference type="Proteomes" id="UP000643672">
    <property type="component" value="Unassembled WGS sequence"/>
</dbReference>
<protein>
    <submittedName>
        <fullName evidence="1">Uncharacterized protein</fullName>
    </submittedName>
</protein>
<dbReference type="EMBL" id="CAESAQ020000076">
    <property type="protein sequence ID" value="CAB5502898.1"/>
    <property type="molecule type" value="Genomic_DNA"/>
</dbReference>
<organism evidence="1 2">
    <name type="scientific">Bathymodiolus thermophilus thioautotrophic gill symbiont</name>
    <dbReference type="NCBI Taxonomy" id="2360"/>
    <lineage>
        <taxon>Bacteria</taxon>
        <taxon>Pseudomonadati</taxon>
        <taxon>Pseudomonadota</taxon>
        <taxon>Gammaproteobacteria</taxon>
        <taxon>sulfur-oxidizing symbionts</taxon>
    </lineage>
</organism>
<comment type="caution">
    <text evidence="1">The sequence shown here is derived from an EMBL/GenBank/DDBJ whole genome shotgun (WGS) entry which is preliminary data.</text>
</comment>
<accession>A0A8H9CH98</accession>
<gene>
    <name evidence="1" type="ORF">THERMOS_1690</name>
</gene>
<evidence type="ECO:0000313" key="1">
    <source>
        <dbReference type="EMBL" id="CAB5502898.1"/>
    </source>
</evidence>
<sequence>MLELVKVKELKFSNVAENNEFQYVMKYFAEVVFSNGGVRWQTFFENSPNDDAKTINY</sequence>
<name>A0A8H9CH98_9GAMM</name>
<evidence type="ECO:0000313" key="2">
    <source>
        <dbReference type="Proteomes" id="UP000643672"/>
    </source>
</evidence>
<keyword evidence="2" id="KW-1185">Reference proteome</keyword>
<proteinExistence type="predicted"/>